<dbReference type="EMBL" id="MHJH01000004">
    <property type="protein sequence ID" value="OGY65088.1"/>
    <property type="molecule type" value="Genomic_DNA"/>
</dbReference>
<dbReference type="AlphaFoldDB" id="A0A1G1ZKD8"/>
<dbReference type="InterPro" id="IPR007554">
    <property type="entry name" value="Glycerophosphate_synth"/>
</dbReference>
<dbReference type="Gene3D" id="3.40.50.12580">
    <property type="match status" value="1"/>
</dbReference>
<dbReference type="Pfam" id="PF04464">
    <property type="entry name" value="Glyphos_transf"/>
    <property type="match status" value="1"/>
</dbReference>
<reference evidence="1 2" key="1">
    <citation type="journal article" date="2016" name="Nat. Commun.">
        <title>Thousands of microbial genomes shed light on interconnected biogeochemical processes in an aquifer system.</title>
        <authorList>
            <person name="Anantharaman K."/>
            <person name="Brown C.T."/>
            <person name="Hug L.A."/>
            <person name="Sharon I."/>
            <person name="Castelle C.J."/>
            <person name="Probst A.J."/>
            <person name="Thomas B.C."/>
            <person name="Singh A."/>
            <person name="Wilkins M.J."/>
            <person name="Karaoz U."/>
            <person name="Brodie E.L."/>
            <person name="Williams K.H."/>
            <person name="Hubbard S.S."/>
            <person name="Banfield J.F."/>
        </authorList>
    </citation>
    <scope>NUCLEOTIDE SEQUENCE [LARGE SCALE GENOMIC DNA]</scope>
</reference>
<dbReference type="SUPFAM" id="SSF53756">
    <property type="entry name" value="UDP-Glycosyltransferase/glycogen phosphorylase"/>
    <property type="match status" value="1"/>
</dbReference>
<dbReference type="Proteomes" id="UP000177174">
    <property type="component" value="Unassembled WGS sequence"/>
</dbReference>
<evidence type="ECO:0000313" key="1">
    <source>
        <dbReference type="EMBL" id="OGY65088.1"/>
    </source>
</evidence>
<organism evidence="1 2">
    <name type="scientific">Candidatus Harrisonbacteria bacterium RIFCSPHIGHO2_12_FULL_48_16</name>
    <dbReference type="NCBI Taxonomy" id="1798405"/>
    <lineage>
        <taxon>Bacteria</taxon>
        <taxon>Candidatus Harrisoniibacteriota</taxon>
    </lineage>
</organism>
<accession>A0A1G1ZKD8</accession>
<proteinExistence type="predicted"/>
<protein>
    <recommendedName>
        <fullName evidence="3">UDP-N-acetylglucosamine 2-epimerase domain-containing protein</fullName>
    </recommendedName>
</protein>
<sequence>MKQTVFLAIPHHVFTSDLLRTKYIDYLLSKFKVVVFTPSIDSETAEKYKYPQSPDITYIKYPLEHPRFWSLFKFLRISLVNEFDYLASIKYWYRRPNYRDNWNRRILRFFGRPFSWLFTANFFSRLENILLPKSRKFEQLLQEYHPALVVTATPGFNPWEAPFIIWAKRHGIPTVAVNFTWDNLTMNAKHMRKTDYLIAWNNVMKKEAIDIHKYAADRIFVSGTPRFDPYFVPDKNEPTREEFLRSKGLRPEYPTLFHTTVTKAYPFQKKYIHDLINLRRTKQIPYVNLFIRTHPLDLYKNYEEFYKVPDLYIEKAGQEIDGNVEMNYQDLLNLKYSLKYTDLNINYASTITIEACVFDKPIINIGFIDRFALAYEFSHYKPIYDSGAVRLAKTDEDLPKLINAYLADPKLDSDRRDKIVKDYVGYTDGLSYKRSVDFLEKIIQ</sequence>
<dbReference type="STRING" id="1798405.A3E64_00355"/>
<evidence type="ECO:0008006" key="3">
    <source>
        <dbReference type="Google" id="ProtNLM"/>
    </source>
</evidence>
<gene>
    <name evidence="1" type="ORF">A3E64_00355</name>
</gene>
<comment type="caution">
    <text evidence="1">The sequence shown here is derived from an EMBL/GenBank/DDBJ whole genome shotgun (WGS) entry which is preliminary data.</text>
</comment>
<evidence type="ECO:0000313" key="2">
    <source>
        <dbReference type="Proteomes" id="UP000177174"/>
    </source>
</evidence>
<dbReference type="InterPro" id="IPR043148">
    <property type="entry name" value="TagF_C"/>
</dbReference>
<dbReference type="GO" id="GO:0047355">
    <property type="term" value="F:CDP-glycerol glycerophosphotransferase activity"/>
    <property type="evidence" value="ECO:0007669"/>
    <property type="project" value="InterPro"/>
</dbReference>
<dbReference type="GO" id="GO:0016020">
    <property type="term" value="C:membrane"/>
    <property type="evidence" value="ECO:0007669"/>
    <property type="project" value="InterPro"/>
</dbReference>
<name>A0A1G1ZKD8_9BACT</name>